<feature type="coiled-coil region" evidence="3">
    <location>
        <begin position="68"/>
        <end position="139"/>
    </location>
</feature>
<keyword evidence="3" id="KW-0175">Coiled coil</keyword>
<dbReference type="PANTHER" id="PTHR35089:SF1">
    <property type="entry name" value="CHAPERONE PROTEIN SKP"/>
    <property type="match status" value="1"/>
</dbReference>
<dbReference type="SMART" id="SM00935">
    <property type="entry name" value="OmpH"/>
    <property type="match status" value="1"/>
</dbReference>
<organism evidence="4 5">
    <name type="scientific">Marinospirillum celere</name>
    <dbReference type="NCBI Taxonomy" id="1122252"/>
    <lineage>
        <taxon>Bacteria</taxon>
        <taxon>Pseudomonadati</taxon>
        <taxon>Pseudomonadota</taxon>
        <taxon>Gammaproteobacteria</taxon>
        <taxon>Oceanospirillales</taxon>
        <taxon>Oceanospirillaceae</taxon>
        <taxon>Marinospirillum</taxon>
    </lineage>
</organism>
<dbReference type="AlphaFoldDB" id="A0A1I1IQZ2"/>
<dbReference type="GO" id="GO:0050821">
    <property type="term" value="P:protein stabilization"/>
    <property type="evidence" value="ECO:0007669"/>
    <property type="project" value="TreeGrafter"/>
</dbReference>
<dbReference type="Proteomes" id="UP000199058">
    <property type="component" value="Unassembled WGS sequence"/>
</dbReference>
<name>A0A1I1IQZ2_9GAMM</name>
<dbReference type="Gene3D" id="3.30.910.20">
    <property type="entry name" value="Skp domain"/>
    <property type="match status" value="1"/>
</dbReference>
<accession>A0A1I1IQZ2</accession>
<evidence type="ECO:0000313" key="5">
    <source>
        <dbReference type="Proteomes" id="UP000199058"/>
    </source>
</evidence>
<dbReference type="SUPFAM" id="SSF111384">
    <property type="entry name" value="OmpH-like"/>
    <property type="match status" value="1"/>
</dbReference>
<keyword evidence="5" id="KW-1185">Reference proteome</keyword>
<gene>
    <name evidence="4" type="ORF">SAMN05660443_2446</name>
</gene>
<evidence type="ECO:0000256" key="1">
    <source>
        <dbReference type="ARBA" id="ARBA00009091"/>
    </source>
</evidence>
<dbReference type="Pfam" id="PF03938">
    <property type="entry name" value="OmpH"/>
    <property type="match status" value="1"/>
</dbReference>
<dbReference type="GO" id="GO:0005829">
    <property type="term" value="C:cytosol"/>
    <property type="evidence" value="ECO:0007669"/>
    <property type="project" value="TreeGrafter"/>
</dbReference>
<protein>
    <submittedName>
        <fullName evidence="4">Periplasmic chaperone for outer membrane proteins Skp</fullName>
    </submittedName>
</protein>
<comment type="similarity">
    <text evidence="1">Belongs to the Skp family.</text>
</comment>
<evidence type="ECO:0000256" key="2">
    <source>
        <dbReference type="ARBA" id="ARBA00022729"/>
    </source>
</evidence>
<keyword evidence="2" id="KW-0732">Signal</keyword>
<dbReference type="InterPro" id="IPR024930">
    <property type="entry name" value="Skp_dom_sf"/>
</dbReference>
<dbReference type="InterPro" id="IPR005632">
    <property type="entry name" value="Chaperone_Skp"/>
</dbReference>
<dbReference type="EMBL" id="FOLH01000005">
    <property type="protein sequence ID" value="SFC38351.1"/>
    <property type="molecule type" value="Genomic_DNA"/>
</dbReference>
<sequence>MKLNSSSSLSDKSFKQELTVFNKKTLLTLVFISSLALSLPAFSATAQRIAVLDLQEAMMSTDKISRAFEEIDRQLSSEESRIRQLAEEGRSLQQRLQRDGDVMSESERTRLTQEMQQKVQEYQQRGNQLQQRQQQMRQQVVNDNRPQLERVVNELLEEHNIDILLDRQAVHFAKPQFDLTPVVADKLNELE</sequence>
<evidence type="ECO:0000313" key="4">
    <source>
        <dbReference type="EMBL" id="SFC38351.1"/>
    </source>
</evidence>
<dbReference type="STRING" id="1122252.SAMN05660443_2446"/>
<evidence type="ECO:0000256" key="3">
    <source>
        <dbReference type="SAM" id="Coils"/>
    </source>
</evidence>
<reference evidence="4 5" key="1">
    <citation type="submission" date="2016-10" db="EMBL/GenBank/DDBJ databases">
        <authorList>
            <person name="de Groot N.N."/>
        </authorList>
    </citation>
    <scope>NUCLEOTIDE SEQUENCE [LARGE SCALE GENOMIC DNA]</scope>
    <source>
        <strain evidence="4 5">DSM 18438</strain>
    </source>
</reference>
<proteinExistence type="inferred from homology"/>
<dbReference type="PANTHER" id="PTHR35089">
    <property type="entry name" value="CHAPERONE PROTEIN SKP"/>
    <property type="match status" value="1"/>
</dbReference>
<dbReference type="GO" id="GO:0051082">
    <property type="term" value="F:unfolded protein binding"/>
    <property type="evidence" value="ECO:0007669"/>
    <property type="project" value="InterPro"/>
</dbReference>